<comment type="catalytic activity">
    <reaction evidence="6">
        <text>3-phenylpyruvate = enol-phenylpyruvate</text>
        <dbReference type="Rhea" id="RHEA:17097"/>
        <dbReference type="ChEBI" id="CHEBI:16815"/>
        <dbReference type="ChEBI" id="CHEBI:18005"/>
        <dbReference type="EC" id="5.3.2.1"/>
    </reaction>
</comment>
<reference evidence="14" key="1">
    <citation type="journal article" date="2020" name="Stud. Mycol.">
        <title>101 Dothideomycetes genomes: a test case for predicting lifestyles and emergence of pathogens.</title>
        <authorList>
            <person name="Haridas S."/>
            <person name="Albert R."/>
            <person name="Binder M."/>
            <person name="Bloem J."/>
            <person name="Labutti K."/>
            <person name="Salamov A."/>
            <person name="Andreopoulos B."/>
            <person name="Baker S."/>
            <person name="Barry K."/>
            <person name="Bills G."/>
            <person name="Bluhm B."/>
            <person name="Cannon C."/>
            <person name="Castanera R."/>
            <person name="Culley D."/>
            <person name="Daum C."/>
            <person name="Ezra D."/>
            <person name="Gonzalez J."/>
            <person name="Henrissat B."/>
            <person name="Kuo A."/>
            <person name="Liang C."/>
            <person name="Lipzen A."/>
            <person name="Lutzoni F."/>
            <person name="Magnuson J."/>
            <person name="Mondo S."/>
            <person name="Nolan M."/>
            <person name="Ohm R."/>
            <person name="Pangilinan J."/>
            <person name="Park H.-J."/>
            <person name="Ramirez L."/>
            <person name="Alfaro M."/>
            <person name="Sun H."/>
            <person name="Tritt A."/>
            <person name="Yoshinaga Y."/>
            <person name="Zwiers L.-H."/>
            <person name="Turgeon B."/>
            <person name="Goodwin S."/>
            <person name="Spatafora J."/>
            <person name="Crous P."/>
            <person name="Grigoriev I."/>
        </authorList>
    </citation>
    <scope>NUCLEOTIDE SEQUENCE</scope>
    <source>
        <strain evidence="14">CBS 101060</strain>
    </source>
</reference>
<comment type="similarity">
    <text evidence="2">Belongs to the MIF family.</text>
</comment>
<keyword evidence="15" id="KW-1185">Reference proteome</keyword>
<dbReference type="InterPro" id="IPR001398">
    <property type="entry name" value="Macrophage_inhib_fac"/>
</dbReference>
<evidence type="ECO:0000256" key="1">
    <source>
        <dbReference type="ARBA" id="ARBA00004613"/>
    </source>
</evidence>
<comment type="caution">
    <text evidence="14">The sequence shown here is derived from an EMBL/GenBank/DDBJ whole genome shotgun (WGS) entry which is preliminary data.</text>
</comment>
<organism evidence="14 15">
    <name type="scientific">Patellaria atrata CBS 101060</name>
    <dbReference type="NCBI Taxonomy" id="1346257"/>
    <lineage>
        <taxon>Eukaryota</taxon>
        <taxon>Fungi</taxon>
        <taxon>Dikarya</taxon>
        <taxon>Ascomycota</taxon>
        <taxon>Pezizomycotina</taxon>
        <taxon>Dothideomycetes</taxon>
        <taxon>Dothideomycetes incertae sedis</taxon>
        <taxon>Patellariales</taxon>
        <taxon>Patellariaceae</taxon>
        <taxon>Patellaria</taxon>
    </lineage>
</organism>
<proteinExistence type="inferred from homology"/>
<dbReference type="EC" id="5.3.2.1" evidence="9"/>
<dbReference type="SUPFAM" id="SSF55331">
    <property type="entry name" value="Tautomerase/MIF"/>
    <property type="match status" value="1"/>
</dbReference>
<evidence type="ECO:0000313" key="14">
    <source>
        <dbReference type="EMBL" id="KAF2843517.1"/>
    </source>
</evidence>
<evidence type="ECO:0000256" key="8">
    <source>
        <dbReference type="ARBA" id="ARBA00038932"/>
    </source>
</evidence>
<dbReference type="AlphaFoldDB" id="A0A9P4SKJ1"/>
<keyword evidence="3" id="KW-0202">Cytokine</keyword>
<keyword evidence="5" id="KW-0413">Isomerase</keyword>
<feature type="compositionally biased region" description="Basic residues" evidence="13">
    <location>
        <begin position="209"/>
        <end position="222"/>
    </location>
</feature>
<dbReference type="GO" id="GO:0050178">
    <property type="term" value="F:phenylpyruvate tautomerase activity"/>
    <property type="evidence" value="ECO:0007669"/>
    <property type="project" value="UniProtKB-EC"/>
</dbReference>
<evidence type="ECO:0000256" key="2">
    <source>
        <dbReference type="ARBA" id="ARBA00005851"/>
    </source>
</evidence>
<evidence type="ECO:0000256" key="3">
    <source>
        <dbReference type="ARBA" id="ARBA00022514"/>
    </source>
</evidence>
<dbReference type="Pfam" id="PF01187">
    <property type="entry name" value="MIF"/>
    <property type="match status" value="1"/>
</dbReference>
<evidence type="ECO:0000256" key="9">
    <source>
        <dbReference type="ARBA" id="ARBA00039086"/>
    </source>
</evidence>
<dbReference type="EC" id="5.3.3.12" evidence="8"/>
<evidence type="ECO:0000256" key="6">
    <source>
        <dbReference type="ARBA" id="ARBA00036735"/>
    </source>
</evidence>
<dbReference type="GO" id="GO:0004167">
    <property type="term" value="F:dopachrome isomerase activity"/>
    <property type="evidence" value="ECO:0007669"/>
    <property type="project" value="UniProtKB-EC"/>
</dbReference>
<evidence type="ECO:0000256" key="13">
    <source>
        <dbReference type="SAM" id="MobiDB-lite"/>
    </source>
</evidence>
<evidence type="ECO:0000313" key="15">
    <source>
        <dbReference type="Proteomes" id="UP000799429"/>
    </source>
</evidence>
<keyword evidence="4" id="KW-0964">Secreted</keyword>
<dbReference type="InterPro" id="IPR014347">
    <property type="entry name" value="Tautomerase/MIF_sf"/>
</dbReference>
<dbReference type="EMBL" id="MU006089">
    <property type="protein sequence ID" value="KAF2843517.1"/>
    <property type="molecule type" value="Genomic_DNA"/>
</dbReference>
<evidence type="ECO:0000256" key="7">
    <source>
        <dbReference type="ARBA" id="ARBA00036823"/>
    </source>
</evidence>
<dbReference type="OrthoDB" id="255819at2759"/>
<protein>
    <recommendedName>
        <fullName evidence="12">L-dopachrome isomerase</fullName>
        <ecNumber evidence="9">5.3.2.1</ecNumber>
        <ecNumber evidence="8">5.3.3.12</ecNumber>
    </recommendedName>
    <alternativeName>
        <fullName evidence="10">L-dopachrome tautomerase</fullName>
    </alternativeName>
    <alternativeName>
        <fullName evidence="11">Phenylpyruvate tautomerase</fullName>
    </alternativeName>
</protein>
<evidence type="ECO:0000256" key="11">
    <source>
        <dbReference type="ARBA" id="ARBA00041912"/>
    </source>
</evidence>
<dbReference type="PANTHER" id="PTHR11954:SF6">
    <property type="entry name" value="MACROPHAGE MIGRATION INHIBITORY FACTOR"/>
    <property type="match status" value="1"/>
</dbReference>
<accession>A0A9P4SKJ1</accession>
<name>A0A9P4SKJ1_9PEZI</name>
<dbReference type="GO" id="GO:0005576">
    <property type="term" value="C:extracellular region"/>
    <property type="evidence" value="ECO:0007669"/>
    <property type="project" value="UniProtKB-SubCell"/>
</dbReference>
<evidence type="ECO:0000256" key="5">
    <source>
        <dbReference type="ARBA" id="ARBA00023235"/>
    </source>
</evidence>
<dbReference type="Gene3D" id="3.30.429.10">
    <property type="entry name" value="Macrophage Migration Inhibitory Factor"/>
    <property type="match status" value="1"/>
</dbReference>
<evidence type="ECO:0000256" key="10">
    <source>
        <dbReference type="ARBA" id="ARBA00041631"/>
    </source>
</evidence>
<feature type="region of interest" description="Disordered" evidence="13">
    <location>
        <begin position="286"/>
        <end position="321"/>
    </location>
</feature>
<feature type="compositionally biased region" description="Basic and acidic residues" evidence="13">
    <location>
        <begin position="298"/>
        <end position="308"/>
    </location>
</feature>
<dbReference type="Proteomes" id="UP000799429">
    <property type="component" value="Unassembled WGS sequence"/>
</dbReference>
<evidence type="ECO:0000256" key="12">
    <source>
        <dbReference type="ARBA" id="ARBA00042730"/>
    </source>
</evidence>
<feature type="region of interest" description="Disordered" evidence="13">
    <location>
        <begin position="209"/>
        <end position="251"/>
    </location>
</feature>
<sequence>MLSSPNRSLSLKKLDEVYPTSLEEGAANTEQLPVPHSSYNGELLSPRTRLQYYEETLAYRKVPGHIRDTFAKQSPVVAQLSTNVILPDVFLVVRELSIQLSGLYNRSESSIMVTLKHSTCMILGGTFEPTYVLTMSALPSQIQPTINKRNAAVIQNFLQDVLGVQPNRGVIKFQAVEEANLAINGGTILGKIEEQEKIQSLNEGSLKRAFTKRSPKTPRKVKSLVSLSRKRADSTSNKDSPGIASIPEDRELSPIQTAEGEHDNDKSSASKVAKAFKRSISFRELMSSDSSVVTPQPDKPEEAADKSVRTKKSFKAAIFGK</sequence>
<evidence type="ECO:0000256" key="4">
    <source>
        <dbReference type="ARBA" id="ARBA00022525"/>
    </source>
</evidence>
<gene>
    <name evidence="14" type="ORF">M501DRAFT_925746</name>
</gene>
<comment type="catalytic activity">
    <reaction evidence="7">
        <text>L-dopachrome = 5,6-dihydroxyindole-2-carboxylate</text>
        <dbReference type="Rhea" id="RHEA:13041"/>
        <dbReference type="ChEBI" id="CHEBI:16875"/>
        <dbReference type="ChEBI" id="CHEBI:57509"/>
        <dbReference type="EC" id="5.3.3.12"/>
    </reaction>
</comment>
<comment type="subcellular location">
    <subcellularLocation>
        <location evidence="1">Secreted</location>
    </subcellularLocation>
</comment>
<dbReference type="PANTHER" id="PTHR11954">
    <property type="entry name" value="D-DOPACHROME DECARBOXYLASE"/>
    <property type="match status" value="1"/>
</dbReference>